<organism evidence="2 3">
    <name type="scientific">Lawsonibacter faecis</name>
    <dbReference type="NCBI Taxonomy" id="2763052"/>
    <lineage>
        <taxon>Bacteria</taxon>
        <taxon>Bacillati</taxon>
        <taxon>Bacillota</taxon>
        <taxon>Clostridia</taxon>
        <taxon>Eubacteriales</taxon>
        <taxon>Oscillospiraceae</taxon>
        <taxon>Lawsonibacter</taxon>
    </lineage>
</organism>
<sequence>MAEWFWYFVCYSLIGFVLEVLFARVIRNPKKDRKCLYFLPLCPVYGFGAVLILLLPPAVRQNPWLLFPCAALTATAAEYLLGLFYERVAKVQFWDYSHLPLNVGGKVCLLFTAMWGALAMGLVYWVHPWVALLVSRIPGWLTLPAVLFLGLDIFFTLYVLRRERSTDALLWYKRLGNRRRQET</sequence>
<keyword evidence="3" id="KW-1185">Reference proteome</keyword>
<keyword evidence="1" id="KW-1133">Transmembrane helix</keyword>
<dbReference type="AlphaFoldDB" id="A0A8J6JIQ1"/>
<feature type="transmembrane region" description="Helical" evidence="1">
    <location>
        <begin position="139"/>
        <end position="160"/>
    </location>
</feature>
<evidence type="ECO:0000313" key="2">
    <source>
        <dbReference type="EMBL" id="MBC5735580.1"/>
    </source>
</evidence>
<dbReference type="Pfam" id="PF06541">
    <property type="entry name" value="ABC_trans_CmpB"/>
    <property type="match status" value="1"/>
</dbReference>
<evidence type="ECO:0000313" key="3">
    <source>
        <dbReference type="Proteomes" id="UP000607645"/>
    </source>
</evidence>
<reference evidence="2" key="1">
    <citation type="submission" date="2020-08" db="EMBL/GenBank/DDBJ databases">
        <title>Genome public.</title>
        <authorList>
            <person name="Liu C."/>
            <person name="Sun Q."/>
        </authorList>
    </citation>
    <scope>NUCLEOTIDE SEQUENCE</scope>
    <source>
        <strain evidence="2">NSJ-52</strain>
    </source>
</reference>
<feature type="transmembrane region" description="Helical" evidence="1">
    <location>
        <begin position="107"/>
        <end position="127"/>
    </location>
</feature>
<gene>
    <name evidence="2" type="ORF">H8S62_00975</name>
</gene>
<accession>A0A8J6JIQ1</accession>
<keyword evidence="1" id="KW-0472">Membrane</keyword>
<name>A0A8J6JIQ1_9FIRM</name>
<proteinExistence type="predicted"/>
<feature type="transmembrane region" description="Helical" evidence="1">
    <location>
        <begin position="6"/>
        <end position="23"/>
    </location>
</feature>
<dbReference type="InterPro" id="IPR010540">
    <property type="entry name" value="CmpB_TMEM229"/>
</dbReference>
<protein>
    <submittedName>
        <fullName evidence="2">Putative ABC transporter permease</fullName>
    </submittedName>
</protein>
<feature type="transmembrane region" description="Helical" evidence="1">
    <location>
        <begin position="65"/>
        <end position="86"/>
    </location>
</feature>
<dbReference type="EMBL" id="JACOPQ010000001">
    <property type="protein sequence ID" value="MBC5735580.1"/>
    <property type="molecule type" value="Genomic_DNA"/>
</dbReference>
<feature type="transmembrane region" description="Helical" evidence="1">
    <location>
        <begin position="35"/>
        <end position="59"/>
    </location>
</feature>
<comment type="caution">
    <text evidence="2">The sequence shown here is derived from an EMBL/GenBank/DDBJ whole genome shotgun (WGS) entry which is preliminary data.</text>
</comment>
<evidence type="ECO:0000256" key="1">
    <source>
        <dbReference type="SAM" id="Phobius"/>
    </source>
</evidence>
<dbReference type="Proteomes" id="UP000607645">
    <property type="component" value="Unassembled WGS sequence"/>
</dbReference>
<keyword evidence="1" id="KW-0812">Transmembrane</keyword>
<dbReference type="RefSeq" id="WP_155145250.1">
    <property type="nucleotide sequence ID" value="NZ_JACOPQ010000001.1"/>
</dbReference>